<evidence type="ECO:0000313" key="1">
    <source>
        <dbReference type="EMBL" id="KNC52654.1"/>
    </source>
</evidence>
<organism evidence="1 2">
    <name type="scientific">Thecamonas trahens ATCC 50062</name>
    <dbReference type="NCBI Taxonomy" id="461836"/>
    <lineage>
        <taxon>Eukaryota</taxon>
        <taxon>Apusozoa</taxon>
        <taxon>Apusomonadida</taxon>
        <taxon>Apusomonadidae</taxon>
        <taxon>Thecamonas</taxon>
    </lineage>
</organism>
<proteinExistence type="predicted"/>
<evidence type="ECO:0008006" key="3">
    <source>
        <dbReference type="Google" id="ProtNLM"/>
    </source>
</evidence>
<dbReference type="AlphaFoldDB" id="A0A0L0DJS1"/>
<dbReference type="Proteomes" id="UP000054408">
    <property type="component" value="Unassembled WGS sequence"/>
</dbReference>
<reference evidence="1 2" key="1">
    <citation type="submission" date="2010-05" db="EMBL/GenBank/DDBJ databases">
        <title>The Genome Sequence of Thecamonas trahens ATCC 50062.</title>
        <authorList>
            <consortium name="The Broad Institute Genome Sequencing Platform"/>
            <person name="Russ C."/>
            <person name="Cuomo C."/>
            <person name="Shea T."/>
            <person name="Young S.K."/>
            <person name="Zeng Q."/>
            <person name="Koehrsen M."/>
            <person name="Haas B."/>
            <person name="Borodovsky M."/>
            <person name="Guigo R."/>
            <person name="Alvarado L."/>
            <person name="Berlin A."/>
            <person name="Bochicchio J."/>
            <person name="Borenstein D."/>
            <person name="Chapman S."/>
            <person name="Chen Z."/>
            <person name="Freedman E."/>
            <person name="Gellesch M."/>
            <person name="Goldberg J."/>
            <person name="Griggs A."/>
            <person name="Gujja S."/>
            <person name="Heilman E."/>
            <person name="Heiman D."/>
            <person name="Hepburn T."/>
            <person name="Howarth C."/>
            <person name="Jen D."/>
            <person name="Larson L."/>
            <person name="Mehta T."/>
            <person name="Park D."/>
            <person name="Pearson M."/>
            <person name="Roberts A."/>
            <person name="Saif S."/>
            <person name="Shenoy N."/>
            <person name="Sisk P."/>
            <person name="Stolte C."/>
            <person name="Sykes S."/>
            <person name="Thomson T."/>
            <person name="Walk T."/>
            <person name="White J."/>
            <person name="Yandava C."/>
            <person name="Burger G."/>
            <person name="Gray M.W."/>
            <person name="Holland P.W.H."/>
            <person name="King N."/>
            <person name="Lang F.B.F."/>
            <person name="Roger A.J."/>
            <person name="Ruiz-Trillo I."/>
            <person name="Lander E."/>
            <person name="Nusbaum C."/>
        </authorList>
    </citation>
    <scope>NUCLEOTIDE SEQUENCE [LARGE SCALE GENOMIC DNA]</scope>
    <source>
        <strain evidence="1 2">ATCC 50062</strain>
    </source>
</reference>
<dbReference type="GeneID" id="25567200"/>
<dbReference type="EMBL" id="GL349474">
    <property type="protein sequence ID" value="KNC52654.1"/>
    <property type="molecule type" value="Genomic_DNA"/>
</dbReference>
<protein>
    <recommendedName>
        <fullName evidence="3">DUF11 domain-containing protein</fullName>
    </recommendedName>
</protein>
<name>A0A0L0DJS1_THETB</name>
<sequence length="129" mass="13307">MSRSRSAVANTTLSAPGSSVAITLTATNRGIGAVPRWSLAHTEPSALTLVSRPDGALPALQPQASHTATFVFRLGASENQQIVSFTALAAPEYGTDMTPVNNTVQVAITIATTSPDSAVTMPTESARRA</sequence>
<dbReference type="RefSeq" id="XP_013755205.1">
    <property type="nucleotide sequence ID" value="XM_013899751.1"/>
</dbReference>
<gene>
    <name evidence="1" type="ORF">AMSG_08523</name>
</gene>
<keyword evidence="2" id="KW-1185">Reference proteome</keyword>
<accession>A0A0L0DJS1</accession>
<evidence type="ECO:0000313" key="2">
    <source>
        <dbReference type="Proteomes" id="UP000054408"/>
    </source>
</evidence>